<dbReference type="NCBIfam" id="TIGR00724">
    <property type="entry name" value="urea_amlyse_rel"/>
    <property type="match status" value="1"/>
</dbReference>
<evidence type="ECO:0000259" key="4">
    <source>
        <dbReference type="SMART" id="SM00797"/>
    </source>
</evidence>
<reference evidence="5" key="1">
    <citation type="submission" date="2015-02" db="EMBL/GenBank/DDBJ databases">
        <title>Genome Assembly of Bacillaceae bacterium MTCC 8252.</title>
        <authorList>
            <person name="Verma A."/>
            <person name="Khatri I."/>
            <person name="Mual P."/>
            <person name="Subramanian S."/>
            <person name="Krishnamurthi S."/>
        </authorList>
    </citation>
    <scope>NUCLEOTIDE SEQUENCE [LARGE SCALE GENOMIC DNA]</scope>
    <source>
        <strain evidence="5">MTCC 8252</strain>
    </source>
</reference>
<dbReference type="InterPro" id="IPR003778">
    <property type="entry name" value="CT_A_B"/>
</dbReference>
<sequence>MSIRVNRPGLLASIQDLGRYGFQKYGVIVGGAMDAVSLRLANLLVGNEEGEAALEVTLMGTSLVLEEDALISITGGDLSAVIDGEAVPMWKPVYVKKGSVLQFKGCQSGCRAYVAASGGFAVPEVMNSKSTYLRGEIGGYEGRALQAGDRLRLNEMPERAIPLFQQLKRIGRSRSYTATNWSINSARFICLKKPSTVRVMRGAEFDRFNQLSQTQFFEQDFQITPKSDRMGYRMSGPGLELKEPFELVSEAVSHGTIQVPQDGNPIILLADRQTTGGYPRIAQVATVDLPIIAQLKPGEKIRFKEITLEEAEQLYLEQEEWIQEVKIGVSLKPGLATLV</sequence>
<keyword evidence="1" id="KW-0547">Nucleotide-binding</keyword>
<dbReference type="PANTHER" id="PTHR43309:SF5">
    <property type="entry name" value="5-OXOPROLINASE SUBUNIT C"/>
    <property type="match status" value="1"/>
</dbReference>
<dbReference type="InterPro" id="IPR029000">
    <property type="entry name" value="Cyclophilin-like_dom_sf"/>
</dbReference>
<evidence type="ECO:0000256" key="3">
    <source>
        <dbReference type="ARBA" id="ARBA00022840"/>
    </source>
</evidence>
<keyword evidence="6" id="KW-1185">Reference proteome</keyword>
<gene>
    <name evidence="5" type="ORF">QY95_03344</name>
</gene>
<dbReference type="OrthoDB" id="9782422at2"/>
<comment type="caution">
    <text evidence="5">The sequence shown here is derived from an EMBL/GenBank/DDBJ whole genome shotgun (WGS) entry which is preliminary data.</text>
</comment>
<dbReference type="EMBL" id="JWIR02000070">
    <property type="protein sequence ID" value="KKB35686.1"/>
    <property type="molecule type" value="Genomic_DNA"/>
</dbReference>
<feature type="domain" description="Carboxyltransferase" evidence="4">
    <location>
        <begin position="24"/>
        <end position="321"/>
    </location>
</feature>
<proteinExistence type="predicted"/>
<dbReference type="STRING" id="1221996.QY95_03344"/>
<evidence type="ECO:0000256" key="1">
    <source>
        <dbReference type="ARBA" id="ARBA00022741"/>
    </source>
</evidence>
<keyword evidence="2 5" id="KW-0378">Hydrolase</keyword>
<dbReference type="SUPFAM" id="SSF50891">
    <property type="entry name" value="Cyclophilin-like"/>
    <property type="match status" value="1"/>
</dbReference>
<dbReference type="InterPro" id="IPR052708">
    <property type="entry name" value="PxpC"/>
</dbReference>
<dbReference type="Pfam" id="PF02626">
    <property type="entry name" value="CT_A_B"/>
    <property type="match status" value="1"/>
</dbReference>
<keyword evidence="3" id="KW-0067">ATP-binding</keyword>
<dbReference type="AlphaFoldDB" id="A0A0F5HQU2"/>
<dbReference type="GO" id="GO:0016787">
    <property type="term" value="F:hydrolase activity"/>
    <property type="evidence" value="ECO:0007669"/>
    <property type="project" value="UniProtKB-KW"/>
</dbReference>
<dbReference type="Proteomes" id="UP000031563">
    <property type="component" value="Unassembled WGS sequence"/>
</dbReference>
<dbReference type="RefSeq" id="WP_040048140.1">
    <property type="nucleotide sequence ID" value="NZ_JWIR02000070.1"/>
</dbReference>
<dbReference type="GO" id="GO:0005524">
    <property type="term" value="F:ATP binding"/>
    <property type="evidence" value="ECO:0007669"/>
    <property type="project" value="UniProtKB-KW"/>
</dbReference>
<dbReference type="SMART" id="SM00797">
    <property type="entry name" value="AHS2"/>
    <property type="match status" value="1"/>
</dbReference>
<dbReference type="PANTHER" id="PTHR43309">
    <property type="entry name" value="5-OXOPROLINASE SUBUNIT C"/>
    <property type="match status" value="1"/>
</dbReference>
<evidence type="ECO:0000256" key="2">
    <source>
        <dbReference type="ARBA" id="ARBA00022801"/>
    </source>
</evidence>
<name>A0A0F5HQU2_BACTR</name>
<protein>
    <submittedName>
        <fullName evidence="5">Allophanate hydrolase 2 subunit 2</fullName>
    </submittedName>
</protein>
<dbReference type="Gene3D" id="2.40.100.10">
    <property type="entry name" value="Cyclophilin-like"/>
    <property type="match status" value="1"/>
</dbReference>
<accession>A0A0F5HQU2</accession>
<evidence type="ECO:0000313" key="6">
    <source>
        <dbReference type="Proteomes" id="UP000031563"/>
    </source>
</evidence>
<evidence type="ECO:0000313" key="5">
    <source>
        <dbReference type="EMBL" id="KKB35686.1"/>
    </source>
</evidence>
<organism evidence="5 6">
    <name type="scientific">Bacillus thermotolerans</name>
    <name type="common">Quasibacillus thermotolerans</name>
    <dbReference type="NCBI Taxonomy" id="1221996"/>
    <lineage>
        <taxon>Bacteria</taxon>
        <taxon>Bacillati</taxon>
        <taxon>Bacillota</taxon>
        <taxon>Bacilli</taxon>
        <taxon>Bacillales</taxon>
        <taxon>Bacillaceae</taxon>
        <taxon>Bacillus</taxon>
    </lineage>
</organism>